<dbReference type="Proteomes" id="UP000001258">
    <property type="component" value="Chromosome"/>
</dbReference>
<reference evidence="1 2" key="1">
    <citation type="journal article" date="2000" name="Nucleic Acids Res.">
        <title>Complete genome sequence of the alkaliphilic bacterium Bacillus halodurans and genomic sequence comparison with Bacillus subtilis.</title>
        <authorList>
            <person name="Takami H."/>
            <person name="Nakasone K."/>
            <person name="Takaki Y."/>
            <person name="Maeno G."/>
            <person name="Sasaki R."/>
            <person name="Masui N."/>
            <person name="Fuji F."/>
            <person name="Hirama C."/>
            <person name="Nakamura Y."/>
            <person name="Ogasawara N."/>
            <person name="Kuhara S."/>
            <person name="Horikoshi K."/>
        </authorList>
    </citation>
    <scope>NUCLEOTIDE SEQUENCE [LARGE SCALE GENOMIC DNA]</scope>
    <source>
        <strain evidence="2">ATCC BAA-125 / DSM 18197 / FERM 7344 / JCM 9153 / C-125</strain>
    </source>
</reference>
<evidence type="ECO:0000313" key="1">
    <source>
        <dbReference type="EMBL" id="BAB04675.1"/>
    </source>
</evidence>
<sequence>MKNIELKSKIDKLWRETKAGKLPRHHRLKAIEDLTETYFKTSGQMPSGGVLVRLTTLCLYEEISNAHPDKMTREEYPIMSDNQYRRKTEGRHVRRGGTNGKLKPLTREVPLSLAVNMATDGREYRYPSRRERDVQEAMDIEFYYQVTRENRELCRS</sequence>
<evidence type="ECO:0000313" key="2">
    <source>
        <dbReference type="Proteomes" id="UP000001258"/>
    </source>
</evidence>
<proteinExistence type="predicted"/>
<dbReference type="EMBL" id="BA000004">
    <property type="protein sequence ID" value="BAB04675.1"/>
    <property type="molecule type" value="Genomic_DNA"/>
</dbReference>
<dbReference type="PIR" id="D83769">
    <property type="entry name" value="D83769"/>
</dbReference>
<dbReference type="HOGENOM" id="CLU_1683101_0_0_9"/>
<protein>
    <submittedName>
        <fullName evidence="1">BH0956 protein</fullName>
    </submittedName>
</protein>
<accession>Q9KEA0</accession>
<dbReference type="eggNOG" id="ENOG5030670">
    <property type="taxonomic scope" value="Bacteria"/>
</dbReference>
<gene>
    <name evidence="1" type="ordered locus">BH0956</name>
</gene>
<name>Q9KEA0_HALH5</name>
<organism evidence="1 2">
    <name type="scientific">Halalkalibacterium halodurans (strain ATCC BAA-125 / DSM 18197 / FERM 7344 / JCM 9153 / C-125)</name>
    <name type="common">Bacillus halodurans</name>
    <dbReference type="NCBI Taxonomy" id="272558"/>
    <lineage>
        <taxon>Bacteria</taxon>
        <taxon>Bacillati</taxon>
        <taxon>Bacillota</taxon>
        <taxon>Bacilli</taxon>
        <taxon>Bacillales</taxon>
        <taxon>Bacillaceae</taxon>
        <taxon>Halalkalibacterium (ex Joshi et al. 2022)</taxon>
    </lineage>
</organism>
<dbReference type="AlphaFoldDB" id="Q9KEA0"/>
<keyword evidence="2" id="KW-1185">Reference proteome</keyword>
<dbReference type="KEGG" id="bha:BH0956"/>